<gene>
    <name evidence="2" type="ORF">MNEG_11100</name>
</gene>
<name>A0A0D2JAV4_9CHLO</name>
<keyword evidence="1" id="KW-1133">Transmembrane helix</keyword>
<dbReference type="OrthoDB" id="533922at2759"/>
<dbReference type="STRING" id="145388.A0A0D2JAV4"/>
<accession>A0A0D2JAV4</accession>
<evidence type="ECO:0000313" key="2">
    <source>
        <dbReference type="EMBL" id="KIY96862.1"/>
    </source>
</evidence>
<reference evidence="2 3" key="1">
    <citation type="journal article" date="2013" name="BMC Genomics">
        <title>Reconstruction of the lipid metabolism for the microalga Monoraphidium neglectum from its genome sequence reveals characteristics suitable for biofuel production.</title>
        <authorList>
            <person name="Bogen C."/>
            <person name="Al-Dilaimi A."/>
            <person name="Albersmeier A."/>
            <person name="Wichmann J."/>
            <person name="Grundmann M."/>
            <person name="Rupp O."/>
            <person name="Lauersen K.J."/>
            <person name="Blifernez-Klassen O."/>
            <person name="Kalinowski J."/>
            <person name="Goesmann A."/>
            <person name="Mussgnug J.H."/>
            <person name="Kruse O."/>
        </authorList>
    </citation>
    <scope>NUCLEOTIDE SEQUENCE [LARGE SCALE GENOMIC DNA]</scope>
    <source>
        <strain evidence="2 3">SAG 48.87</strain>
    </source>
</reference>
<dbReference type="KEGG" id="mng:MNEG_11100"/>
<protein>
    <submittedName>
        <fullName evidence="2">Uncharacterized protein</fullName>
    </submittedName>
</protein>
<evidence type="ECO:0000256" key="1">
    <source>
        <dbReference type="SAM" id="Phobius"/>
    </source>
</evidence>
<feature type="transmembrane region" description="Helical" evidence="1">
    <location>
        <begin position="116"/>
        <end position="140"/>
    </location>
</feature>
<sequence>MDTGRRWPRARHTLPRQLVAHARFALADASRVRCWPALALRAWRAYVMASGVVRALRVGATGFVTGMSVGRALIEEQTSLLSSVLSSMNGLLGSPYAELLWCQAVGALLVGMVSEIVYCSVLGGLGGLAYGFATGYVSAIRGSARLAGRAGFGLVSGAVWLASRALRRVATAVLRV</sequence>
<proteinExistence type="predicted"/>
<keyword evidence="1" id="KW-0812">Transmembrane</keyword>
<keyword evidence="3" id="KW-1185">Reference proteome</keyword>
<dbReference type="RefSeq" id="XP_013895882.1">
    <property type="nucleotide sequence ID" value="XM_014040428.1"/>
</dbReference>
<evidence type="ECO:0000313" key="3">
    <source>
        <dbReference type="Proteomes" id="UP000054498"/>
    </source>
</evidence>
<keyword evidence="1" id="KW-0472">Membrane</keyword>
<dbReference type="AlphaFoldDB" id="A0A0D2JAV4"/>
<dbReference type="EMBL" id="KK102810">
    <property type="protein sequence ID" value="KIY96862.1"/>
    <property type="molecule type" value="Genomic_DNA"/>
</dbReference>
<organism evidence="2 3">
    <name type="scientific">Monoraphidium neglectum</name>
    <dbReference type="NCBI Taxonomy" id="145388"/>
    <lineage>
        <taxon>Eukaryota</taxon>
        <taxon>Viridiplantae</taxon>
        <taxon>Chlorophyta</taxon>
        <taxon>core chlorophytes</taxon>
        <taxon>Chlorophyceae</taxon>
        <taxon>CS clade</taxon>
        <taxon>Sphaeropleales</taxon>
        <taxon>Selenastraceae</taxon>
        <taxon>Monoraphidium</taxon>
    </lineage>
</organism>
<dbReference type="GeneID" id="25728329"/>
<dbReference type="Proteomes" id="UP000054498">
    <property type="component" value="Unassembled WGS sequence"/>
</dbReference>
<feature type="transmembrane region" description="Helical" evidence="1">
    <location>
        <begin position="146"/>
        <end position="166"/>
    </location>
</feature>